<dbReference type="Gene3D" id="2.130.10.130">
    <property type="entry name" value="Integrin alpha, N-terminal"/>
    <property type="match status" value="2"/>
</dbReference>
<accession>A0ABD5E370</accession>
<feature type="domain" description="Peptidase S1" evidence="6">
    <location>
        <begin position="30"/>
        <end position="253"/>
    </location>
</feature>
<dbReference type="InterPro" id="IPR006311">
    <property type="entry name" value="TAT_signal"/>
</dbReference>
<organism evidence="7 8">
    <name type="scientific">Streptomyces evansiae</name>
    <dbReference type="NCBI Taxonomy" id="3075535"/>
    <lineage>
        <taxon>Bacteria</taxon>
        <taxon>Bacillati</taxon>
        <taxon>Actinomycetota</taxon>
        <taxon>Actinomycetes</taxon>
        <taxon>Kitasatosporales</taxon>
        <taxon>Streptomycetaceae</taxon>
        <taxon>Streptomyces</taxon>
    </lineage>
</organism>
<evidence type="ECO:0000256" key="5">
    <source>
        <dbReference type="SAM" id="SignalP"/>
    </source>
</evidence>
<proteinExistence type="predicted"/>
<name>A0ABD5E370_9ACTN</name>
<evidence type="ECO:0000313" key="8">
    <source>
        <dbReference type="Proteomes" id="UP001183607"/>
    </source>
</evidence>
<evidence type="ECO:0000259" key="6">
    <source>
        <dbReference type="PROSITE" id="PS50240"/>
    </source>
</evidence>
<dbReference type="InterPro" id="IPR028994">
    <property type="entry name" value="Integrin_alpha_N"/>
</dbReference>
<dbReference type="InterPro" id="IPR013519">
    <property type="entry name" value="Int_alpha_beta-p"/>
</dbReference>
<comment type="caution">
    <text evidence="7">The sequence shown here is derived from an EMBL/GenBank/DDBJ whole genome shotgun (WGS) entry which is preliminary data.</text>
</comment>
<keyword evidence="7" id="KW-0378">Hydrolase</keyword>
<evidence type="ECO:0000256" key="3">
    <source>
        <dbReference type="ARBA" id="ARBA00023157"/>
    </source>
</evidence>
<protein>
    <submittedName>
        <fullName evidence="7">Trypsin-like serine protease</fullName>
        <ecNumber evidence="7">3.4.21.-</ecNumber>
    </submittedName>
</protein>
<dbReference type="InterPro" id="IPR043504">
    <property type="entry name" value="Peptidase_S1_PA_chymotrypsin"/>
</dbReference>
<dbReference type="SUPFAM" id="SSF69318">
    <property type="entry name" value="Integrin alpha N-terminal domain"/>
    <property type="match status" value="1"/>
</dbReference>
<evidence type="ECO:0000256" key="1">
    <source>
        <dbReference type="ARBA" id="ARBA00022729"/>
    </source>
</evidence>
<dbReference type="InterPro" id="IPR001314">
    <property type="entry name" value="Peptidase_S1A"/>
</dbReference>
<dbReference type="EMBL" id="JAVRER010000008">
    <property type="protein sequence ID" value="MDT0415252.1"/>
    <property type="molecule type" value="Genomic_DNA"/>
</dbReference>
<dbReference type="InterPro" id="IPR001254">
    <property type="entry name" value="Trypsin_dom"/>
</dbReference>
<dbReference type="Pfam" id="PF00089">
    <property type="entry name" value="Trypsin"/>
    <property type="match status" value="1"/>
</dbReference>
<dbReference type="PANTHER" id="PTHR36220:SF1">
    <property type="entry name" value="GAMMA TUBULIN COMPLEX COMPONENT C-TERMINAL DOMAIN-CONTAINING PROTEIN"/>
    <property type="match status" value="1"/>
</dbReference>
<gene>
    <name evidence="7" type="ORF">RM574_07065</name>
</gene>
<dbReference type="InterPro" id="IPR033116">
    <property type="entry name" value="TRYPSIN_SER"/>
</dbReference>
<sequence length="737" mass="73456">MSGRTRLLAQGAAALLALPLALSAVPAAAVTGPASEPSDTTHAYTARLVVGSHDRGCSGVLVDADWLLTAASCFADDPAQSLSVPAGAPRKPVTATIGRTDLSSSSGAEREIVELVPRTDRDVVLARLNRPVTDVAPAPLATTAPAAGEELKFAGFGRTKDEWAPLRLHTAAYSVDSVDATSAKVTGKDGAAACAGDSGGPVLRGSGASAQLVALTSQSFQGGCFGTDEEQTSTAGVAARVDDLKSWVDATTGAPGITDFNGDGVEDIAVADPKATVGGDAGAGLVRVVYGADKGIAQLDQDLDWVPGGAEANDGFGGALATVDYNEDGYTDLVVSTPNEALGSAAGAGFVDILFGAPGGLGTGAVKAQHLEQGAGTGALLSSTPETNDHMGQALAAGTTAEGRPWLLIGVPGESIGDLAAAGMAIYVYGNTSRSLAQDLPTNVPGASEAGDKFGAAVAGDENYFAIGSPGEAIGANTNSGTVALFSHTLDADGRPTVVGGMDQDNSAVSGAAEKDDEFGASLAMTSYRTSATSGSGTSMLAIGSPGEMTSANGTQRAQAGRAILVRINPDKTWTYLHELRQGEPDDTVSGTSEVGDRMAESLSIVNTAPHAVATTSTLLVAVGIPGEALGTEAKAGAVQVFSALGAAGDNDVWVEPGNGPGLPGPYKANQRVGESIHFTGTRLYVGMPNGPSAYGALHALPIGNVVPGGTKGTVTTYQPGTGGLPAAGKAFGSAAR</sequence>
<keyword evidence="2" id="KW-0677">Repeat</keyword>
<dbReference type="EC" id="3.4.21.-" evidence="7"/>
<evidence type="ECO:0000256" key="2">
    <source>
        <dbReference type="ARBA" id="ARBA00022737"/>
    </source>
</evidence>
<evidence type="ECO:0000313" key="7">
    <source>
        <dbReference type="EMBL" id="MDT0415252.1"/>
    </source>
</evidence>
<feature type="signal peptide" evidence="5">
    <location>
        <begin position="1"/>
        <end position="29"/>
    </location>
</feature>
<dbReference type="PROSITE" id="PS00135">
    <property type="entry name" value="TRYPSIN_SER"/>
    <property type="match status" value="1"/>
</dbReference>
<dbReference type="PROSITE" id="PS50240">
    <property type="entry name" value="TRYPSIN_DOM"/>
    <property type="match status" value="1"/>
</dbReference>
<keyword evidence="4" id="KW-0325">Glycoprotein</keyword>
<dbReference type="AlphaFoldDB" id="A0ABD5E370"/>
<dbReference type="GO" id="GO:0016787">
    <property type="term" value="F:hydrolase activity"/>
    <property type="evidence" value="ECO:0007669"/>
    <property type="project" value="UniProtKB-KW"/>
</dbReference>
<dbReference type="InterPro" id="IPR009003">
    <property type="entry name" value="Peptidase_S1_PA"/>
</dbReference>
<feature type="chain" id="PRO_5044750450" evidence="5">
    <location>
        <begin position="30"/>
        <end position="737"/>
    </location>
</feature>
<evidence type="ECO:0000256" key="4">
    <source>
        <dbReference type="ARBA" id="ARBA00023180"/>
    </source>
</evidence>
<dbReference type="SMART" id="SM00020">
    <property type="entry name" value="Tryp_SPc"/>
    <property type="match status" value="1"/>
</dbReference>
<dbReference type="SMART" id="SM00191">
    <property type="entry name" value="Int_alpha"/>
    <property type="match status" value="4"/>
</dbReference>
<dbReference type="Proteomes" id="UP001183607">
    <property type="component" value="Unassembled WGS sequence"/>
</dbReference>
<dbReference type="PANTHER" id="PTHR36220">
    <property type="entry name" value="UNNAMED PRODUCT"/>
    <property type="match status" value="1"/>
</dbReference>
<dbReference type="Gene3D" id="2.40.10.10">
    <property type="entry name" value="Trypsin-like serine proteases"/>
    <property type="match status" value="1"/>
</dbReference>
<dbReference type="SUPFAM" id="SSF50494">
    <property type="entry name" value="Trypsin-like serine proteases"/>
    <property type="match status" value="1"/>
</dbReference>
<keyword evidence="1 5" id="KW-0732">Signal</keyword>
<reference evidence="8" key="1">
    <citation type="submission" date="2023-07" db="EMBL/GenBank/DDBJ databases">
        <title>30 novel species of actinomycetes from the DSMZ collection.</title>
        <authorList>
            <person name="Nouioui I."/>
        </authorList>
    </citation>
    <scope>NUCLEOTIDE SEQUENCE [LARGE SCALE GENOMIC DNA]</scope>
    <source>
        <strain evidence="8">DSM 41982</strain>
    </source>
</reference>
<dbReference type="PRINTS" id="PR00722">
    <property type="entry name" value="CHYMOTRYPSIN"/>
</dbReference>
<keyword evidence="3" id="KW-1015">Disulfide bond</keyword>
<dbReference type="InterPro" id="IPR013517">
    <property type="entry name" value="FG-GAP"/>
</dbReference>
<dbReference type="PROSITE" id="PS51318">
    <property type="entry name" value="TAT"/>
    <property type="match status" value="1"/>
</dbReference>
<dbReference type="Pfam" id="PF01839">
    <property type="entry name" value="FG-GAP"/>
    <property type="match status" value="1"/>
</dbReference>